<dbReference type="InterPro" id="IPR001460">
    <property type="entry name" value="PCN-bd_Tpept"/>
</dbReference>
<dbReference type="InterPro" id="IPR001264">
    <property type="entry name" value="Glyco_trans_51"/>
</dbReference>
<keyword evidence="4" id="KW-1003">Cell membrane</keyword>
<feature type="domain" description="Penicillin-binding protein transpeptidase" evidence="19">
    <location>
        <begin position="344"/>
        <end position="584"/>
    </location>
</feature>
<feature type="transmembrane region" description="Helical" evidence="18">
    <location>
        <begin position="9"/>
        <end position="31"/>
    </location>
</feature>
<dbReference type="InterPro" id="IPR012338">
    <property type="entry name" value="Beta-lactam/transpept-like"/>
</dbReference>
<evidence type="ECO:0000256" key="9">
    <source>
        <dbReference type="ARBA" id="ARBA00022801"/>
    </source>
</evidence>
<keyword evidence="8" id="KW-0808">Transferase</keyword>
<reference evidence="21" key="1">
    <citation type="journal article" date="2020" name="mSystems">
        <title>Genome- and Community-Level Interaction Insights into Carbon Utilization and Element Cycling Functions of Hydrothermarchaeota in Hydrothermal Sediment.</title>
        <authorList>
            <person name="Zhou Z."/>
            <person name="Liu Y."/>
            <person name="Xu W."/>
            <person name="Pan J."/>
            <person name="Luo Z.H."/>
            <person name="Li M."/>
        </authorList>
    </citation>
    <scope>NUCLEOTIDE SEQUENCE [LARGE SCALE GENOMIC DNA]</scope>
    <source>
        <strain evidence="21">SpSt-594</strain>
    </source>
</reference>
<keyword evidence="12 18" id="KW-0472">Membrane</keyword>
<keyword evidence="9" id="KW-0378">Hydrolase</keyword>
<comment type="subcellular location">
    <subcellularLocation>
        <location evidence="1">Cell membrane</location>
    </subcellularLocation>
</comment>
<evidence type="ECO:0000256" key="11">
    <source>
        <dbReference type="ARBA" id="ARBA00022984"/>
    </source>
</evidence>
<dbReference type="Gene3D" id="3.40.710.10">
    <property type="entry name" value="DD-peptidase/beta-lactamase superfamily"/>
    <property type="match status" value="1"/>
</dbReference>
<keyword evidence="11" id="KW-0573">Peptidoglycan synthesis</keyword>
<keyword evidence="14" id="KW-0961">Cell wall biogenesis/degradation</keyword>
<keyword evidence="6" id="KW-0645">Protease</keyword>
<dbReference type="Gene3D" id="1.10.3810.10">
    <property type="entry name" value="Biosynthetic peptidoglycan transglycosylase-like"/>
    <property type="match status" value="1"/>
</dbReference>
<dbReference type="AlphaFoldDB" id="A0A7C4W6T8"/>
<comment type="catalytic activity">
    <reaction evidence="15">
        <text>Preferential cleavage: (Ac)2-L-Lys-D-Ala-|-D-Ala. Also transpeptidation of peptidyl-alanyl moieties that are N-acyl substituents of D-alanine.</text>
        <dbReference type="EC" id="3.4.16.4"/>
    </reaction>
</comment>
<dbReference type="InterPro" id="IPR050396">
    <property type="entry name" value="Glycosyltr_51/Transpeptidase"/>
</dbReference>
<dbReference type="PANTHER" id="PTHR32282">
    <property type="entry name" value="BINDING PROTEIN TRANSPEPTIDASE, PUTATIVE-RELATED"/>
    <property type="match status" value="1"/>
</dbReference>
<evidence type="ECO:0000256" key="7">
    <source>
        <dbReference type="ARBA" id="ARBA00022676"/>
    </source>
</evidence>
<protein>
    <submittedName>
        <fullName evidence="21">PBP1A family penicillin-binding protein</fullName>
    </submittedName>
</protein>
<evidence type="ECO:0000259" key="19">
    <source>
        <dbReference type="Pfam" id="PF00905"/>
    </source>
</evidence>
<comment type="similarity">
    <text evidence="2">In the C-terminal section; belongs to the transpeptidase family.</text>
</comment>
<evidence type="ECO:0000256" key="5">
    <source>
        <dbReference type="ARBA" id="ARBA00022645"/>
    </source>
</evidence>
<keyword evidence="17" id="KW-0175">Coiled coil</keyword>
<gene>
    <name evidence="21" type="ORF">ENT60_00405</name>
</gene>
<evidence type="ECO:0000256" key="10">
    <source>
        <dbReference type="ARBA" id="ARBA00022960"/>
    </source>
</evidence>
<accession>A0A7C4W6T8</accession>
<proteinExistence type="inferred from homology"/>
<evidence type="ECO:0000256" key="15">
    <source>
        <dbReference type="ARBA" id="ARBA00034000"/>
    </source>
</evidence>
<keyword evidence="13" id="KW-0511">Multifunctional enzyme</keyword>
<dbReference type="GO" id="GO:0071555">
    <property type="term" value="P:cell wall organization"/>
    <property type="evidence" value="ECO:0007669"/>
    <property type="project" value="UniProtKB-KW"/>
</dbReference>
<dbReference type="Pfam" id="PF00905">
    <property type="entry name" value="Transpeptidase"/>
    <property type="match status" value="1"/>
</dbReference>
<keyword evidence="7" id="KW-0328">Glycosyltransferase</keyword>
<evidence type="ECO:0000256" key="14">
    <source>
        <dbReference type="ARBA" id="ARBA00023316"/>
    </source>
</evidence>
<dbReference type="GO" id="GO:0009252">
    <property type="term" value="P:peptidoglycan biosynthetic process"/>
    <property type="evidence" value="ECO:0007669"/>
    <property type="project" value="UniProtKB-KW"/>
</dbReference>
<comment type="catalytic activity">
    <reaction evidence="16">
        <text>[GlcNAc-(1-&gt;4)-Mur2Ac(oyl-L-Ala-gamma-D-Glu-L-Lys-D-Ala-D-Ala)](n)-di-trans,octa-cis-undecaprenyl diphosphate + beta-D-GlcNAc-(1-&gt;4)-Mur2Ac(oyl-L-Ala-gamma-D-Glu-L-Lys-D-Ala-D-Ala)-di-trans,octa-cis-undecaprenyl diphosphate = [GlcNAc-(1-&gt;4)-Mur2Ac(oyl-L-Ala-gamma-D-Glu-L-Lys-D-Ala-D-Ala)](n+1)-di-trans,octa-cis-undecaprenyl diphosphate + di-trans,octa-cis-undecaprenyl diphosphate + H(+)</text>
        <dbReference type="Rhea" id="RHEA:23708"/>
        <dbReference type="Rhea" id="RHEA-COMP:9602"/>
        <dbReference type="Rhea" id="RHEA-COMP:9603"/>
        <dbReference type="ChEBI" id="CHEBI:15378"/>
        <dbReference type="ChEBI" id="CHEBI:58405"/>
        <dbReference type="ChEBI" id="CHEBI:60033"/>
        <dbReference type="ChEBI" id="CHEBI:78435"/>
        <dbReference type="EC" id="2.4.99.28"/>
    </reaction>
</comment>
<evidence type="ECO:0000256" key="2">
    <source>
        <dbReference type="ARBA" id="ARBA00007090"/>
    </source>
</evidence>
<sequence length="675" mass="77651">MKIKKIRIFLIPFLSSLIFFFFVIPLIYYLLSFDLPSLEEIQTYTPPVSTRVLDCKGRLIGEFFEQKRRVVSLNEIPRYLTDALIVVEDKRFYSHPGIDVIRIIGAFFYNLKSLSIRQGASTITQQLARNMFLTHKKDIIRKIKELILAIKLERSYTKEEILERYLNQVYFGYGLYGIEAASQGFFGKSVKDLSLSEACFLVSIIKSPNYYSPYKNFDLVLKRRDFFLKMLYKKKKISEEEYKKALKEKINILPLQKNRQEMGYVMEMVRQYVEDLFGTDYLYKKGLTIYTTIDLDIQREAGIALEKRLREIEENYQFKEKKKSHEEIYKEKKGEISPPNYLQGALVCIENKTGFIKALVGGRDFSHSQLNRAVQTKRQPGSAFKVFVYTAAIDNGYKPSDIIEDSPISIEITGVQEPYEPKNYDYRYIGKITLRKALALSRNVCAVRLIEKLTPEKVCEYAYLMGINSKLRPYYSLALGSSEVSLLEMVRSFATLANLGKKIVPILITKIVDSDGVVLKENYPSSEQVLSPQTAFLVTSMLKSVLDEGTGYLIRRYGYYGIGAGKTGTTDNFTDAWFIGYTPYLTCGIWTGFDKKKKIFEGATGGVVCAPIWAEFMKNVSNFYPNDDFPIPDSIVKLTICNETGYLATPNCPDIREEYFLKGNEPTEYCSEHRF</sequence>
<evidence type="ECO:0000256" key="6">
    <source>
        <dbReference type="ARBA" id="ARBA00022670"/>
    </source>
</evidence>
<dbReference type="SUPFAM" id="SSF53955">
    <property type="entry name" value="Lysozyme-like"/>
    <property type="match status" value="1"/>
</dbReference>
<comment type="similarity">
    <text evidence="3">In the N-terminal section; belongs to the glycosyltransferase 51 family.</text>
</comment>
<name>A0A7C4W6T8_UNCW3</name>
<organism evidence="21">
    <name type="scientific">candidate division WOR-3 bacterium</name>
    <dbReference type="NCBI Taxonomy" id="2052148"/>
    <lineage>
        <taxon>Bacteria</taxon>
        <taxon>Bacteria division WOR-3</taxon>
    </lineage>
</organism>
<dbReference type="NCBIfam" id="TIGR02074">
    <property type="entry name" value="PBP_1a_fam"/>
    <property type="match status" value="1"/>
</dbReference>
<evidence type="ECO:0000256" key="12">
    <source>
        <dbReference type="ARBA" id="ARBA00023136"/>
    </source>
</evidence>
<keyword evidence="10" id="KW-0133">Cell shape</keyword>
<evidence type="ECO:0000256" key="13">
    <source>
        <dbReference type="ARBA" id="ARBA00023268"/>
    </source>
</evidence>
<dbReference type="SUPFAM" id="SSF56601">
    <property type="entry name" value="beta-lactamase/transpeptidase-like"/>
    <property type="match status" value="1"/>
</dbReference>
<evidence type="ECO:0000259" key="20">
    <source>
        <dbReference type="Pfam" id="PF00912"/>
    </source>
</evidence>
<dbReference type="GO" id="GO:0008360">
    <property type="term" value="P:regulation of cell shape"/>
    <property type="evidence" value="ECO:0007669"/>
    <property type="project" value="UniProtKB-KW"/>
</dbReference>
<dbReference type="GO" id="GO:0006508">
    <property type="term" value="P:proteolysis"/>
    <property type="evidence" value="ECO:0007669"/>
    <property type="project" value="UniProtKB-KW"/>
</dbReference>
<evidence type="ECO:0000256" key="8">
    <source>
        <dbReference type="ARBA" id="ARBA00022679"/>
    </source>
</evidence>
<dbReference type="GO" id="GO:0030288">
    <property type="term" value="C:outer membrane-bounded periplasmic space"/>
    <property type="evidence" value="ECO:0007669"/>
    <property type="project" value="TreeGrafter"/>
</dbReference>
<evidence type="ECO:0000256" key="16">
    <source>
        <dbReference type="ARBA" id="ARBA00049902"/>
    </source>
</evidence>
<feature type="domain" description="Glycosyl transferase family 51" evidence="20">
    <location>
        <begin position="57"/>
        <end position="230"/>
    </location>
</feature>
<evidence type="ECO:0000313" key="21">
    <source>
        <dbReference type="EMBL" id="HGU47010.1"/>
    </source>
</evidence>
<dbReference type="PANTHER" id="PTHR32282:SF11">
    <property type="entry name" value="PENICILLIN-BINDING PROTEIN 1B"/>
    <property type="match status" value="1"/>
</dbReference>
<dbReference type="GO" id="GO:0009002">
    <property type="term" value="F:serine-type D-Ala-D-Ala carboxypeptidase activity"/>
    <property type="evidence" value="ECO:0007669"/>
    <property type="project" value="UniProtKB-EC"/>
</dbReference>
<evidence type="ECO:0000256" key="3">
    <source>
        <dbReference type="ARBA" id="ARBA00007739"/>
    </source>
</evidence>
<dbReference type="EMBL" id="DSZH01000018">
    <property type="protein sequence ID" value="HGU47010.1"/>
    <property type="molecule type" value="Genomic_DNA"/>
</dbReference>
<dbReference type="InterPro" id="IPR023346">
    <property type="entry name" value="Lysozyme-like_dom_sf"/>
</dbReference>
<evidence type="ECO:0000256" key="18">
    <source>
        <dbReference type="SAM" id="Phobius"/>
    </source>
</evidence>
<dbReference type="InterPro" id="IPR036950">
    <property type="entry name" value="PBP_transglycosylase"/>
</dbReference>
<dbReference type="GO" id="GO:0008658">
    <property type="term" value="F:penicillin binding"/>
    <property type="evidence" value="ECO:0007669"/>
    <property type="project" value="InterPro"/>
</dbReference>
<keyword evidence="18" id="KW-0812">Transmembrane</keyword>
<feature type="coiled-coil region" evidence="17">
    <location>
        <begin position="295"/>
        <end position="322"/>
    </location>
</feature>
<evidence type="ECO:0000256" key="4">
    <source>
        <dbReference type="ARBA" id="ARBA00022475"/>
    </source>
</evidence>
<keyword evidence="5" id="KW-0121">Carboxypeptidase</keyword>
<dbReference type="Pfam" id="PF00912">
    <property type="entry name" value="Transgly"/>
    <property type="match status" value="1"/>
</dbReference>
<dbReference type="GO" id="GO:0008955">
    <property type="term" value="F:peptidoglycan glycosyltransferase activity"/>
    <property type="evidence" value="ECO:0007669"/>
    <property type="project" value="UniProtKB-EC"/>
</dbReference>
<dbReference type="FunFam" id="1.10.3810.10:FF:000001">
    <property type="entry name" value="Penicillin-binding protein 1A"/>
    <property type="match status" value="1"/>
</dbReference>
<dbReference type="GO" id="GO:0005886">
    <property type="term" value="C:plasma membrane"/>
    <property type="evidence" value="ECO:0007669"/>
    <property type="project" value="UniProtKB-SubCell"/>
</dbReference>
<evidence type="ECO:0000256" key="1">
    <source>
        <dbReference type="ARBA" id="ARBA00004236"/>
    </source>
</evidence>
<evidence type="ECO:0000256" key="17">
    <source>
        <dbReference type="SAM" id="Coils"/>
    </source>
</evidence>
<comment type="caution">
    <text evidence="21">The sequence shown here is derived from an EMBL/GenBank/DDBJ whole genome shotgun (WGS) entry which is preliminary data.</text>
</comment>
<keyword evidence="18" id="KW-1133">Transmembrane helix</keyword>